<gene>
    <name evidence="2" type="ORF">CFOL_v3_27510</name>
</gene>
<dbReference type="SUPFAM" id="SSF57938">
    <property type="entry name" value="DnaJ/Hsp40 cysteine-rich domain"/>
    <property type="match status" value="1"/>
</dbReference>
<feature type="region of interest" description="Disordered" evidence="1">
    <location>
        <begin position="155"/>
        <end position="185"/>
    </location>
</feature>
<name>A0A1Q3CUZ0_CEPFO</name>
<keyword evidence="3" id="KW-1185">Reference proteome</keyword>
<evidence type="ECO:0000256" key="1">
    <source>
        <dbReference type="SAM" id="MobiDB-lite"/>
    </source>
</evidence>
<dbReference type="PANTHER" id="PTHR15852:SF54">
    <property type="entry name" value="PROTEIN SSUH2 HOMOLOG"/>
    <property type="match status" value="1"/>
</dbReference>
<reference evidence="3" key="1">
    <citation type="submission" date="2016-04" db="EMBL/GenBank/DDBJ databases">
        <title>Cephalotus genome sequencing.</title>
        <authorList>
            <person name="Fukushima K."/>
            <person name="Hasebe M."/>
            <person name="Fang X."/>
        </authorList>
    </citation>
    <scope>NUCLEOTIDE SEQUENCE [LARGE SCALE GENOMIC DNA]</scope>
    <source>
        <strain evidence="3">cv. St1</strain>
    </source>
</reference>
<dbReference type="InterPro" id="IPR036410">
    <property type="entry name" value="HSP_DnaJ_Cys-rich_dom_sf"/>
</dbReference>
<dbReference type="PANTHER" id="PTHR15852">
    <property type="entry name" value="PLASTID TRANSCRIPTIONALLY ACTIVE PROTEIN"/>
    <property type="match status" value="1"/>
</dbReference>
<dbReference type="OrthoDB" id="3355217at2759"/>
<sequence length="185" mass="20594">MSVVRSWSCYTLLTGTSVQSALSYTISSNANSNNNNNNGVPPKKHSHSLPHLSLNKPSWLVRTESNVRKGIRKKPDPPCVVCEGSGRVDCHQCYGIGRTNHVHLAMLPKGEWPKWCRTCGGSGFSDCFRCLGTGEYRYIMGFQFMKIDSDHFRDQKKHPSRRNLGSHSAADTLLDVEPSNQKSGI</sequence>
<dbReference type="EMBL" id="BDDD01003102">
    <property type="protein sequence ID" value="GAV84066.1"/>
    <property type="molecule type" value="Genomic_DNA"/>
</dbReference>
<dbReference type="InParanoid" id="A0A1Q3CUZ0"/>
<accession>A0A1Q3CUZ0</accession>
<evidence type="ECO:0000313" key="3">
    <source>
        <dbReference type="Proteomes" id="UP000187406"/>
    </source>
</evidence>
<feature type="region of interest" description="Disordered" evidence="1">
    <location>
        <begin position="33"/>
        <end position="52"/>
    </location>
</feature>
<protein>
    <submittedName>
        <fullName evidence="2">Uncharacterized protein</fullName>
    </submittedName>
</protein>
<dbReference type="Proteomes" id="UP000187406">
    <property type="component" value="Unassembled WGS sequence"/>
</dbReference>
<proteinExistence type="predicted"/>
<dbReference type="AlphaFoldDB" id="A0A1Q3CUZ0"/>
<evidence type="ECO:0000313" key="2">
    <source>
        <dbReference type="EMBL" id="GAV84066.1"/>
    </source>
</evidence>
<comment type="caution">
    <text evidence="2">The sequence shown here is derived from an EMBL/GenBank/DDBJ whole genome shotgun (WGS) entry which is preliminary data.</text>
</comment>
<organism evidence="2 3">
    <name type="scientific">Cephalotus follicularis</name>
    <name type="common">Albany pitcher plant</name>
    <dbReference type="NCBI Taxonomy" id="3775"/>
    <lineage>
        <taxon>Eukaryota</taxon>
        <taxon>Viridiplantae</taxon>
        <taxon>Streptophyta</taxon>
        <taxon>Embryophyta</taxon>
        <taxon>Tracheophyta</taxon>
        <taxon>Spermatophyta</taxon>
        <taxon>Magnoliopsida</taxon>
        <taxon>eudicotyledons</taxon>
        <taxon>Gunneridae</taxon>
        <taxon>Pentapetalae</taxon>
        <taxon>rosids</taxon>
        <taxon>fabids</taxon>
        <taxon>Oxalidales</taxon>
        <taxon>Cephalotaceae</taxon>
        <taxon>Cephalotus</taxon>
    </lineage>
</organism>